<keyword evidence="2" id="KW-0812">Transmembrane</keyword>
<feature type="transmembrane region" description="Helical" evidence="2">
    <location>
        <begin position="184"/>
        <end position="204"/>
    </location>
</feature>
<protein>
    <submittedName>
        <fullName evidence="3">Tubby C-terminal-like domain-containing protein</fullName>
    </submittedName>
</protein>
<dbReference type="PANTHER" id="PTHR31087:SF161">
    <property type="entry name" value="TUBBY C 2 FAMILY PROTEIN"/>
    <property type="match status" value="1"/>
</dbReference>
<evidence type="ECO:0000256" key="1">
    <source>
        <dbReference type="ARBA" id="ARBA00005437"/>
    </source>
</evidence>
<keyword evidence="2" id="KW-1133">Transmembrane helix</keyword>
<dbReference type="PANTHER" id="PTHR31087">
    <property type="match status" value="1"/>
</dbReference>
<dbReference type="Gene3D" id="2.40.160.200">
    <property type="entry name" value="LURP1-related"/>
    <property type="match status" value="1"/>
</dbReference>
<evidence type="ECO:0000256" key="2">
    <source>
        <dbReference type="SAM" id="Phobius"/>
    </source>
</evidence>
<dbReference type="InterPro" id="IPR025659">
    <property type="entry name" value="Tubby-like_C"/>
</dbReference>
<dbReference type="STRING" id="1884261.A0A5C3Q573"/>
<dbReference type="InterPro" id="IPR038595">
    <property type="entry name" value="LOR_sf"/>
</dbReference>
<proteinExistence type="inferred from homology"/>
<dbReference type="OrthoDB" id="97518at2759"/>
<evidence type="ECO:0000313" key="4">
    <source>
        <dbReference type="Proteomes" id="UP000305067"/>
    </source>
</evidence>
<dbReference type="Pfam" id="PF04525">
    <property type="entry name" value="LOR"/>
    <property type="match status" value="1"/>
</dbReference>
<keyword evidence="2" id="KW-0472">Membrane</keyword>
<dbReference type="SUPFAM" id="SSF54518">
    <property type="entry name" value="Tubby C-terminal domain-like"/>
    <property type="match status" value="1"/>
</dbReference>
<accession>A0A5C3Q573</accession>
<dbReference type="AlphaFoldDB" id="A0A5C3Q573"/>
<gene>
    <name evidence="3" type="ORF">BDV98DRAFT_608390</name>
</gene>
<reference evidence="3 4" key="1">
    <citation type="journal article" date="2019" name="Nat. Ecol. Evol.">
        <title>Megaphylogeny resolves global patterns of mushroom evolution.</title>
        <authorList>
            <person name="Varga T."/>
            <person name="Krizsan K."/>
            <person name="Foldi C."/>
            <person name="Dima B."/>
            <person name="Sanchez-Garcia M."/>
            <person name="Sanchez-Ramirez S."/>
            <person name="Szollosi G.J."/>
            <person name="Szarkandi J.G."/>
            <person name="Papp V."/>
            <person name="Albert L."/>
            <person name="Andreopoulos W."/>
            <person name="Angelini C."/>
            <person name="Antonin V."/>
            <person name="Barry K.W."/>
            <person name="Bougher N.L."/>
            <person name="Buchanan P."/>
            <person name="Buyck B."/>
            <person name="Bense V."/>
            <person name="Catcheside P."/>
            <person name="Chovatia M."/>
            <person name="Cooper J."/>
            <person name="Damon W."/>
            <person name="Desjardin D."/>
            <person name="Finy P."/>
            <person name="Geml J."/>
            <person name="Haridas S."/>
            <person name="Hughes K."/>
            <person name="Justo A."/>
            <person name="Karasinski D."/>
            <person name="Kautmanova I."/>
            <person name="Kiss B."/>
            <person name="Kocsube S."/>
            <person name="Kotiranta H."/>
            <person name="LaButti K.M."/>
            <person name="Lechner B.E."/>
            <person name="Liimatainen K."/>
            <person name="Lipzen A."/>
            <person name="Lukacs Z."/>
            <person name="Mihaltcheva S."/>
            <person name="Morgado L.N."/>
            <person name="Niskanen T."/>
            <person name="Noordeloos M.E."/>
            <person name="Ohm R.A."/>
            <person name="Ortiz-Santana B."/>
            <person name="Ovrebo C."/>
            <person name="Racz N."/>
            <person name="Riley R."/>
            <person name="Savchenko A."/>
            <person name="Shiryaev A."/>
            <person name="Soop K."/>
            <person name="Spirin V."/>
            <person name="Szebenyi C."/>
            <person name="Tomsovsky M."/>
            <person name="Tulloss R.E."/>
            <person name="Uehling J."/>
            <person name="Grigoriev I.V."/>
            <person name="Vagvolgyi C."/>
            <person name="Papp T."/>
            <person name="Martin F.M."/>
            <person name="Miettinen O."/>
            <person name="Hibbett D.S."/>
            <person name="Nagy L.G."/>
        </authorList>
    </citation>
    <scope>NUCLEOTIDE SEQUENCE [LARGE SCALE GENOMIC DNA]</scope>
    <source>
        <strain evidence="3 4">CBS 309.79</strain>
    </source>
</reference>
<dbReference type="InterPro" id="IPR007612">
    <property type="entry name" value="LOR"/>
</dbReference>
<dbReference type="EMBL" id="ML178863">
    <property type="protein sequence ID" value="TFK96287.1"/>
    <property type="molecule type" value="Genomic_DNA"/>
</dbReference>
<name>A0A5C3Q573_9AGAR</name>
<organism evidence="3 4">
    <name type="scientific">Pterulicium gracile</name>
    <dbReference type="NCBI Taxonomy" id="1884261"/>
    <lineage>
        <taxon>Eukaryota</taxon>
        <taxon>Fungi</taxon>
        <taxon>Dikarya</taxon>
        <taxon>Basidiomycota</taxon>
        <taxon>Agaricomycotina</taxon>
        <taxon>Agaricomycetes</taxon>
        <taxon>Agaricomycetidae</taxon>
        <taxon>Agaricales</taxon>
        <taxon>Pleurotineae</taxon>
        <taxon>Pterulaceae</taxon>
        <taxon>Pterulicium</taxon>
    </lineage>
</organism>
<sequence length="218" mass="23892">MGASPSTANPPPPFQRVSETPIGVVSIFAVHEQPITLKIQEQGSSITGDSFHIKNAASDQPVLEYIVSDADVALCSNFLDLQGQTLFHLKKRLIALHATFDGISSTNDETILFTVEKSFSDGKTRLNVTFRNAADGNHTNLALRGDFFIRSAVITLQSPEGPIVARFSREYMSARGSMFGKQTYFLTVAPGVDISLLVAVCVCFDEMEDDSRRRACRE</sequence>
<evidence type="ECO:0000313" key="3">
    <source>
        <dbReference type="EMBL" id="TFK96287.1"/>
    </source>
</evidence>
<comment type="similarity">
    <text evidence="1">Belongs to the LOR family.</text>
</comment>
<dbReference type="Proteomes" id="UP000305067">
    <property type="component" value="Unassembled WGS sequence"/>
</dbReference>
<keyword evidence="4" id="KW-1185">Reference proteome</keyword>